<organism evidence="1">
    <name type="scientific">Homalodisca liturata</name>
    <dbReference type="NCBI Taxonomy" id="320908"/>
    <lineage>
        <taxon>Eukaryota</taxon>
        <taxon>Metazoa</taxon>
        <taxon>Ecdysozoa</taxon>
        <taxon>Arthropoda</taxon>
        <taxon>Hexapoda</taxon>
        <taxon>Insecta</taxon>
        <taxon>Pterygota</taxon>
        <taxon>Neoptera</taxon>
        <taxon>Paraneoptera</taxon>
        <taxon>Hemiptera</taxon>
        <taxon>Auchenorrhyncha</taxon>
        <taxon>Membracoidea</taxon>
        <taxon>Cicadellidae</taxon>
        <taxon>Cicadellinae</taxon>
        <taxon>Proconiini</taxon>
        <taxon>Homalodisca</taxon>
    </lineage>
</organism>
<dbReference type="PANTHER" id="PTHR47027:SF29">
    <property type="entry name" value="C2H2-TYPE DOMAIN-CONTAINING PROTEIN"/>
    <property type="match status" value="1"/>
</dbReference>
<dbReference type="EMBL" id="GECU01006229">
    <property type="protein sequence ID" value="JAT01478.1"/>
    <property type="molecule type" value="Transcribed_RNA"/>
</dbReference>
<evidence type="ECO:0008006" key="2">
    <source>
        <dbReference type="Google" id="ProtNLM"/>
    </source>
</evidence>
<reference evidence="1" key="1">
    <citation type="submission" date="2015-11" db="EMBL/GenBank/DDBJ databases">
        <title>De novo transcriptome assembly of four potential Pierce s Disease insect vectors from Arizona vineyards.</title>
        <authorList>
            <person name="Tassone E.E."/>
        </authorList>
    </citation>
    <scope>NUCLEOTIDE SEQUENCE</scope>
</reference>
<gene>
    <name evidence="1" type="ORF">g.48940</name>
</gene>
<feature type="non-terminal residue" evidence="1">
    <location>
        <position position="100"/>
    </location>
</feature>
<proteinExistence type="predicted"/>
<dbReference type="PANTHER" id="PTHR47027">
    <property type="entry name" value="REVERSE TRANSCRIPTASE DOMAIN-CONTAINING PROTEIN"/>
    <property type="match status" value="1"/>
</dbReference>
<protein>
    <recommendedName>
        <fullName evidence="2">Reverse transcriptase domain-containing protein</fullName>
    </recommendedName>
</protein>
<evidence type="ECO:0000313" key="1">
    <source>
        <dbReference type="EMBL" id="JAT01478.1"/>
    </source>
</evidence>
<name>A0A1B6JQM8_9HEMI</name>
<dbReference type="AlphaFoldDB" id="A0A1B6JQM8"/>
<sequence length="100" mass="11757">MECGRKTQINNENNIEIEGYKFEKVNNFTYLGVMLTNNNEEDMEIQQRINAVHRSLSACHKLLSSRLLSHKTKLRIYKTIIRPVLLYGSENWVLSKKTEK</sequence>
<accession>A0A1B6JQM8</accession>